<gene>
    <name evidence="3" type="ORF">RM530_03950</name>
</gene>
<reference evidence="3 4" key="1">
    <citation type="submission" date="2023-09" db="EMBL/GenBank/DDBJ databases">
        <authorList>
            <person name="Rey-Velasco X."/>
        </authorList>
    </citation>
    <scope>NUCLEOTIDE SEQUENCE [LARGE SCALE GENOMIC DNA]</scope>
    <source>
        <strain evidence="3 4">W345</strain>
    </source>
</reference>
<name>A0ABU2WF69_9GAMM</name>
<feature type="domain" description="Phage-Barnase-EndoU-ColicinE5/D-RelE like nuclease 2" evidence="2">
    <location>
        <begin position="285"/>
        <end position="406"/>
    </location>
</feature>
<evidence type="ECO:0000259" key="1">
    <source>
        <dbReference type="Pfam" id="PF04233"/>
    </source>
</evidence>
<dbReference type="EMBL" id="JAVRIC010000004">
    <property type="protein sequence ID" value="MDT0496518.1"/>
    <property type="molecule type" value="Genomic_DNA"/>
</dbReference>
<proteinExistence type="predicted"/>
<dbReference type="InterPro" id="IPR041110">
    <property type="entry name" value="PBECR2"/>
</dbReference>
<protein>
    <submittedName>
        <fullName evidence="3">PBECR2 nuclease fold domain-containing protein</fullName>
    </submittedName>
</protein>
<feature type="domain" description="Phage head morphogenesis" evidence="1">
    <location>
        <begin position="57"/>
        <end position="171"/>
    </location>
</feature>
<dbReference type="Pfam" id="PF04233">
    <property type="entry name" value="Phage_Mu_F"/>
    <property type="match status" value="1"/>
</dbReference>
<dbReference type="InterPro" id="IPR006528">
    <property type="entry name" value="Phage_head_morphogenesis_dom"/>
</dbReference>
<accession>A0ABU2WF69</accession>
<organism evidence="3 4">
    <name type="scientific">Banduia mediterranea</name>
    <dbReference type="NCBI Taxonomy" id="3075609"/>
    <lineage>
        <taxon>Bacteria</taxon>
        <taxon>Pseudomonadati</taxon>
        <taxon>Pseudomonadota</taxon>
        <taxon>Gammaproteobacteria</taxon>
        <taxon>Nevskiales</taxon>
        <taxon>Algiphilaceae</taxon>
        <taxon>Banduia</taxon>
    </lineage>
</organism>
<evidence type="ECO:0000259" key="2">
    <source>
        <dbReference type="Pfam" id="PF18810"/>
    </source>
</evidence>
<evidence type="ECO:0000313" key="3">
    <source>
        <dbReference type="EMBL" id="MDT0496518.1"/>
    </source>
</evidence>
<dbReference type="RefSeq" id="WP_311363910.1">
    <property type="nucleotide sequence ID" value="NZ_JAVRIC010000004.1"/>
</dbReference>
<dbReference type="Proteomes" id="UP001254608">
    <property type="component" value="Unassembled WGS sequence"/>
</dbReference>
<comment type="caution">
    <text evidence="3">The sequence shown here is derived from an EMBL/GenBank/DDBJ whole genome shotgun (WGS) entry which is preliminary data.</text>
</comment>
<dbReference type="Pfam" id="PF18810">
    <property type="entry name" value="PBECR2"/>
    <property type="match status" value="1"/>
</dbReference>
<sequence>MPGSVEHGSLPFGEQIEFFRGKLNLPTASWTDIFDGQHARAFVVAGAMKDDLLTDLRGAVDKVIADGATLEDFRKDFDALVQRHGWVYNGGRNWRTRVIYHTNLRQSYNTGRWQQQQQVIRTRPFWRYRHSPFQEHPRAEHQAWDGLVLRHDDAFWSTHYPQNAWGCDCDVETLSERDLKRLGKDGPDQAPAIEYEERTVGVRGPNPRTVRVPKGIDPGFGYSPGEAAYGKPLADEVMDGWRAQGAPAWDKLTPKTWMEFDRPPRIPLDPPRVGLQPPAVSREDLLRRVRETIGGPEKVYDVQGLPVAINAESLAEHIDDFGRAAYLPLLDDTLADPFETWVSFERHKATGYVALRARVIKGFDLGKGRGLLLVANAVRGRLEGWTVIPTGNLADLQRQRQGELIYGRPG</sequence>
<keyword evidence="4" id="KW-1185">Reference proteome</keyword>
<evidence type="ECO:0000313" key="4">
    <source>
        <dbReference type="Proteomes" id="UP001254608"/>
    </source>
</evidence>